<protein>
    <submittedName>
        <fullName evidence="2">Uncharacterized protein</fullName>
    </submittedName>
</protein>
<keyword evidence="3" id="KW-1185">Reference proteome</keyword>
<dbReference type="RefSeq" id="WP_381264795.1">
    <property type="nucleotide sequence ID" value="NZ_JBHTBI010000124.1"/>
</dbReference>
<evidence type="ECO:0000256" key="1">
    <source>
        <dbReference type="SAM" id="MobiDB-lite"/>
    </source>
</evidence>
<gene>
    <name evidence="2" type="ORF">ACFQZP_39285</name>
</gene>
<dbReference type="EMBL" id="JBHTEC010000002">
    <property type="protein sequence ID" value="MFD0287578.1"/>
    <property type="molecule type" value="Genomic_DNA"/>
</dbReference>
<dbReference type="Proteomes" id="UP001596957">
    <property type="component" value="Unassembled WGS sequence"/>
</dbReference>
<reference evidence="3" key="1">
    <citation type="journal article" date="2019" name="Int. J. Syst. Evol. Microbiol.">
        <title>The Global Catalogue of Microorganisms (GCM) 10K type strain sequencing project: providing services to taxonomists for standard genome sequencing and annotation.</title>
        <authorList>
            <consortium name="The Broad Institute Genomics Platform"/>
            <consortium name="The Broad Institute Genome Sequencing Center for Infectious Disease"/>
            <person name="Wu L."/>
            <person name="Ma J."/>
        </authorList>
    </citation>
    <scope>NUCLEOTIDE SEQUENCE [LARGE SCALE GENOMIC DNA]</scope>
    <source>
        <strain evidence="3">CGMCC 4.7198</strain>
    </source>
</reference>
<feature type="region of interest" description="Disordered" evidence="1">
    <location>
        <begin position="62"/>
        <end position="93"/>
    </location>
</feature>
<evidence type="ECO:0000313" key="3">
    <source>
        <dbReference type="Proteomes" id="UP001596957"/>
    </source>
</evidence>
<accession>A0ABW2VSW4</accession>
<name>A0ABW2VSW4_9ACTN</name>
<dbReference type="Pfam" id="PF21274">
    <property type="entry name" value="Rng_hyd_C"/>
    <property type="match status" value="1"/>
</dbReference>
<comment type="caution">
    <text evidence="2">The sequence shown here is derived from an EMBL/GenBank/DDBJ whole genome shotgun (WGS) entry which is preliminary data.</text>
</comment>
<dbReference type="Gene3D" id="3.40.30.120">
    <property type="match status" value="1"/>
</dbReference>
<sequence length="93" mass="9685">MCPRFEDAAGRRDRLSTVAAAPADRGDLSAALIRPDGIVAWAAAPGLPADTAALATALRTWLGEPHTRMPNGQQGEPGQPAGRKSTGQRRGEV</sequence>
<evidence type="ECO:0000313" key="2">
    <source>
        <dbReference type="EMBL" id="MFD0287578.1"/>
    </source>
</evidence>
<organism evidence="2 3">
    <name type="scientific">Streptomyces lutosisoli</name>
    <dbReference type="NCBI Taxonomy" id="2665721"/>
    <lineage>
        <taxon>Bacteria</taxon>
        <taxon>Bacillati</taxon>
        <taxon>Actinomycetota</taxon>
        <taxon>Actinomycetes</taxon>
        <taxon>Kitasatosporales</taxon>
        <taxon>Streptomycetaceae</taxon>
        <taxon>Streptomyces</taxon>
    </lineage>
</organism>
<proteinExistence type="predicted"/>